<evidence type="ECO:0000259" key="2">
    <source>
        <dbReference type="Pfam" id="PF03469"/>
    </source>
</evidence>
<dbReference type="EMBL" id="VIEB01000567">
    <property type="protein sequence ID" value="TQD86377.1"/>
    <property type="molecule type" value="Genomic_DNA"/>
</dbReference>
<protein>
    <recommendedName>
        <fullName evidence="2">Factor of DNA methylation 1-5/IDN2 domain-containing protein</fullName>
    </recommendedName>
</protein>
<sequence length="421" mass="49425">MSHSLEEMDIECSTNERAAEKLEHGEAQKNEHQRKHEHIEAEKEELERKKKEFEDMLVQNAAQMKELHKNLECGEAQKNEFRKKHEQSEAEKKELRIKHEKSEVEKKELQKKLDQSEGLQKTYEESEAEKKELQIKQKKSKADKKVHQKKFEQSDVQNKELQKNHNQSEVQKQKLQKNLGQRDVQLKKKGVKHEPMEHDRDDEDGHGWESTSPSVIGVKRMGDLDSEPFQTACKRKYSDDQAAMLCSLWEDYLADSSWYPFKMSMDPSGVAKASILTCKALSSIHRIQLIVAPITPACTSHECMRFHLKKFHVIVPYPVFVQDISKRDQSRELAFSYLLWPFFFKQTIDEKDDKLKNIKDEFGVHVYNAVTTALLELNEYNPSGRYAIPELWNFEQKRRASLKEVISALLKQFELQKRKRS</sequence>
<evidence type="ECO:0000256" key="1">
    <source>
        <dbReference type="SAM" id="MobiDB-lite"/>
    </source>
</evidence>
<name>A0A540LIS6_MALBA</name>
<organism evidence="3 4">
    <name type="scientific">Malus baccata</name>
    <name type="common">Siberian crab apple</name>
    <name type="synonym">Pyrus baccata</name>
    <dbReference type="NCBI Taxonomy" id="106549"/>
    <lineage>
        <taxon>Eukaryota</taxon>
        <taxon>Viridiplantae</taxon>
        <taxon>Streptophyta</taxon>
        <taxon>Embryophyta</taxon>
        <taxon>Tracheophyta</taxon>
        <taxon>Spermatophyta</taxon>
        <taxon>Magnoliopsida</taxon>
        <taxon>eudicotyledons</taxon>
        <taxon>Gunneridae</taxon>
        <taxon>Pentapetalae</taxon>
        <taxon>rosids</taxon>
        <taxon>fabids</taxon>
        <taxon>Rosales</taxon>
        <taxon>Rosaceae</taxon>
        <taxon>Amygdaloideae</taxon>
        <taxon>Maleae</taxon>
        <taxon>Malus</taxon>
    </lineage>
</organism>
<feature type="domain" description="Factor of DNA methylation 1-5/IDN2" evidence="2">
    <location>
        <begin position="345"/>
        <end position="419"/>
    </location>
</feature>
<feature type="compositionally biased region" description="Basic and acidic residues" evidence="1">
    <location>
        <begin position="100"/>
        <end position="115"/>
    </location>
</feature>
<comment type="caution">
    <text evidence="3">The sequence shown here is derived from an EMBL/GenBank/DDBJ whole genome shotgun (WGS) entry which is preliminary data.</text>
</comment>
<evidence type="ECO:0000313" key="4">
    <source>
        <dbReference type="Proteomes" id="UP000315295"/>
    </source>
</evidence>
<feature type="compositionally biased region" description="Basic and acidic residues" evidence="1">
    <location>
        <begin position="192"/>
        <end position="207"/>
    </location>
</feature>
<dbReference type="InterPro" id="IPR045177">
    <property type="entry name" value="FDM1-5/IDN2"/>
</dbReference>
<feature type="compositionally biased region" description="Basic and acidic residues" evidence="1">
    <location>
        <begin position="143"/>
        <end position="163"/>
    </location>
</feature>
<feature type="region of interest" description="Disordered" evidence="1">
    <location>
        <begin position="76"/>
        <end position="214"/>
    </location>
</feature>
<keyword evidence="4" id="KW-1185">Reference proteome</keyword>
<feature type="compositionally biased region" description="Basic and acidic residues" evidence="1">
    <location>
        <begin position="122"/>
        <end position="135"/>
    </location>
</feature>
<dbReference type="AlphaFoldDB" id="A0A540LIS6"/>
<accession>A0A540LIS6</accession>
<dbReference type="Pfam" id="PF03469">
    <property type="entry name" value="XH"/>
    <property type="match status" value="2"/>
</dbReference>
<dbReference type="PANTHER" id="PTHR21596:SF3">
    <property type="entry name" value="FACTOR OF DNA METHYLATION 1-RELATED"/>
    <property type="match status" value="1"/>
</dbReference>
<feature type="region of interest" description="Disordered" evidence="1">
    <location>
        <begin position="1"/>
        <end position="48"/>
    </location>
</feature>
<dbReference type="Proteomes" id="UP000315295">
    <property type="component" value="Unassembled WGS sequence"/>
</dbReference>
<dbReference type="InterPro" id="IPR005379">
    <property type="entry name" value="FDM1-5/IDN2_XH"/>
</dbReference>
<feature type="compositionally biased region" description="Basic and acidic residues" evidence="1">
    <location>
        <begin position="17"/>
        <end position="31"/>
    </location>
</feature>
<dbReference type="PANTHER" id="PTHR21596">
    <property type="entry name" value="RIBONUCLEASE P SUBUNIT P38"/>
    <property type="match status" value="1"/>
</dbReference>
<proteinExistence type="predicted"/>
<gene>
    <name evidence="3" type="ORF">C1H46_028066</name>
</gene>
<feature type="compositionally biased region" description="Basic and acidic residues" evidence="1">
    <location>
        <begin position="37"/>
        <end position="48"/>
    </location>
</feature>
<evidence type="ECO:0000313" key="3">
    <source>
        <dbReference type="EMBL" id="TQD86377.1"/>
    </source>
</evidence>
<dbReference type="GO" id="GO:0080188">
    <property type="term" value="P:gene silencing by siRNA-directed DNA methylation"/>
    <property type="evidence" value="ECO:0007669"/>
    <property type="project" value="InterPro"/>
</dbReference>
<feature type="domain" description="Factor of DNA methylation 1-5/IDN2" evidence="2">
    <location>
        <begin position="219"/>
        <end position="265"/>
    </location>
</feature>
<reference evidence="3 4" key="1">
    <citation type="journal article" date="2019" name="G3 (Bethesda)">
        <title>Sequencing of a Wild Apple (Malus baccata) Genome Unravels the Differences Between Cultivated and Wild Apple Species Regarding Disease Resistance and Cold Tolerance.</title>
        <authorList>
            <person name="Chen X."/>
        </authorList>
    </citation>
    <scope>NUCLEOTIDE SEQUENCE [LARGE SCALE GENOMIC DNA]</scope>
    <source>
        <strain evidence="4">cv. Shandingzi</strain>
        <tissue evidence="3">Leaves</tissue>
    </source>
</reference>